<evidence type="ECO:0000313" key="2">
    <source>
        <dbReference type="Proteomes" id="UP000515125"/>
    </source>
</evidence>
<proteinExistence type="predicted"/>
<evidence type="ECO:0000256" key="1">
    <source>
        <dbReference type="SAM" id="MobiDB-lite"/>
    </source>
</evidence>
<dbReference type="Proteomes" id="UP000515125">
    <property type="component" value="Unplaced"/>
</dbReference>
<sequence length="804" mass="88533">MRRSQEAKNGGVCTSPKPSRSLSVSSDSGEEPEALEEARRGSIPEASHIRRRSSKFARLASKSCPSRSQLPIGRPGSGLGTSYGYVASRSRRGALANKQRSAGAVSFCEPRDITSQRGSSSSHGSITSITSGLKPKGVSFVDELTEKGGTQTSLFSFEDSSVVASNEVSKDVRFKNTAAAGDALQAADLQGTESGDQAFQARAMLAASRSIAAMKADRMAWHETQTSAMDDVEGEVKGFHRQLDEVKDTFRRRCLGILNSLVGSKWTIDTGDSLAKRMLRPSKWSPKGQQQPEITEAQRESSTPHTRPWFGPSAVDVFGDSLVTEERNPYRIVGVFARRYWDTKQRLPFLDDLPCCTLLHCVQHVEPLIGRPQVLQLPFEPPRPIKAFPSSGLVTSPTPSSPPGEAEPSAVLAGSASAASVLPYETSAHPNGLQHPVELPRILSPPKGSSMTAEQIAKGREQAYWATRCPLPCSQYECVALPPVNITRGSVPASYPKSPTENNNMRIPSPVAKYLEKNCVRVERPKWDRGRQREPRKDHQSRFSARDEDTESSSDEAEKRSPGVARGSACELLPLLPSDVASRLPQLFKKEVGNRFMPVLFPETDVRITEYWKLENVKDKAKATWVYQGIHTGPKPYTWEEVPPEGKPLTRENIAQQRRESARRRRLSHEAELLLRGVGHTTDWDEPYDEDPSALPTNTDSHRIGPRTAQRRCHSVVADQVSGRRGSTPKYTGVPGPRALRCLQIHEPLQRNLQIDARQTEPAPTSTLDSSVLMHSWWNPPGSAHQGARGEIRISPISQQIAQV</sequence>
<feature type="region of interest" description="Disordered" evidence="1">
    <location>
        <begin position="1"/>
        <end position="79"/>
    </location>
</feature>
<feature type="compositionally biased region" description="Low complexity" evidence="1">
    <location>
        <begin position="15"/>
        <end position="27"/>
    </location>
</feature>
<feature type="region of interest" description="Disordered" evidence="1">
    <location>
        <begin position="388"/>
        <end position="411"/>
    </location>
</feature>
<feature type="compositionally biased region" description="Low complexity" evidence="1">
    <location>
        <begin position="115"/>
        <end position="129"/>
    </location>
</feature>
<accession>A0A6P6RV13</accession>
<evidence type="ECO:0000313" key="3">
    <source>
        <dbReference type="RefSeq" id="XP_026191344.1"/>
    </source>
</evidence>
<gene>
    <name evidence="3" type="primary">LOC34620972</name>
</gene>
<dbReference type="RefSeq" id="XP_026191344.1">
    <property type="nucleotide sequence ID" value="XM_026335559.1"/>
</dbReference>
<feature type="compositionally biased region" description="Basic and acidic residues" evidence="1">
    <location>
        <begin position="526"/>
        <end position="547"/>
    </location>
</feature>
<dbReference type="GeneID" id="34620972"/>
<feature type="region of interest" description="Disordered" evidence="1">
    <location>
        <begin position="107"/>
        <end position="129"/>
    </location>
</feature>
<keyword evidence="2" id="KW-1185">Reference proteome</keyword>
<reference evidence="3" key="1">
    <citation type="submission" date="2025-08" db="UniProtKB">
        <authorList>
            <consortium name="RefSeq"/>
        </authorList>
    </citation>
    <scope>IDENTIFICATION</scope>
</reference>
<feature type="region of interest" description="Disordered" evidence="1">
    <location>
        <begin position="684"/>
        <end position="710"/>
    </location>
</feature>
<feature type="compositionally biased region" description="Low complexity" evidence="1">
    <location>
        <begin position="389"/>
        <end position="411"/>
    </location>
</feature>
<name>A0A6P6RV13_9EIME</name>
<dbReference type="AlphaFoldDB" id="A0A6P6RV13"/>
<organism evidence="2 3">
    <name type="scientific">Cyclospora cayetanensis</name>
    <dbReference type="NCBI Taxonomy" id="88456"/>
    <lineage>
        <taxon>Eukaryota</taxon>
        <taxon>Sar</taxon>
        <taxon>Alveolata</taxon>
        <taxon>Apicomplexa</taxon>
        <taxon>Conoidasida</taxon>
        <taxon>Coccidia</taxon>
        <taxon>Eucoccidiorida</taxon>
        <taxon>Eimeriorina</taxon>
        <taxon>Eimeriidae</taxon>
        <taxon>Cyclospora</taxon>
    </lineage>
</organism>
<feature type="region of interest" description="Disordered" evidence="1">
    <location>
        <begin position="281"/>
        <end position="310"/>
    </location>
</feature>
<dbReference type="OrthoDB" id="330934at2759"/>
<protein>
    <submittedName>
        <fullName evidence="3">Uncharacterized protein LOC34620972</fullName>
    </submittedName>
</protein>
<feature type="region of interest" description="Disordered" evidence="1">
    <location>
        <begin position="526"/>
        <end position="565"/>
    </location>
</feature>